<feature type="transmembrane region" description="Helical" evidence="8">
    <location>
        <begin position="306"/>
        <end position="324"/>
    </location>
</feature>
<comment type="similarity">
    <text evidence="2">Belongs to the binding-protein-dependent transport system permease family. FecCD subfamily.</text>
</comment>
<dbReference type="EMBL" id="JBHTON010000003">
    <property type="protein sequence ID" value="MFD1483803.1"/>
    <property type="molecule type" value="Genomic_DNA"/>
</dbReference>
<dbReference type="Pfam" id="PF01032">
    <property type="entry name" value="FecCD"/>
    <property type="match status" value="1"/>
</dbReference>
<keyword evidence="7 8" id="KW-0472">Membrane</keyword>
<evidence type="ECO:0000256" key="4">
    <source>
        <dbReference type="ARBA" id="ARBA00022475"/>
    </source>
</evidence>
<dbReference type="Gene3D" id="1.10.3470.10">
    <property type="entry name" value="ABC transporter involved in vitamin B12 uptake, BtuC"/>
    <property type="match status" value="1"/>
</dbReference>
<keyword evidence="5 8" id="KW-0812">Transmembrane</keyword>
<reference evidence="10" key="1">
    <citation type="journal article" date="2019" name="Int. J. Syst. Evol. Microbiol.">
        <title>The Global Catalogue of Microorganisms (GCM) 10K type strain sequencing project: providing services to taxonomists for standard genome sequencing and annotation.</title>
        <authorList>
            <consortium name="The Broad Institute Genomics Platform"/>
            <consortium name="The Broad Institute Genome Sequencing Center for Infectious Disease"/>
            <person name="Wu L."/>
            <person name="Ma J."/>
        </authorList>
    </citation>
    <scope>NUCLEOTIDE SEQUENCE [LARGE SCALE GENOMIC DNA]</scope>
    <source>
        <strain evidence="10">CCM 8903</strain>
    </source>
</reference>
<protein>
    <submittedName>
        <fullName evidence="9">FecCD family ABC transporter permease</fullName>
    </submittedName>
</protein>
<feature type="transmembrane region" description="Helical" evidence="8">
    <location>
        <begin position="236"/>
        <end position="259"/>
    </location>
</feature>
<comment type="caution">
    <text evidence="9">The sequence shown here is derived from an EMBL/GenBank/DDBJ whole genome shotgun (WGS) entry which is preliminary data.</text>
</comment>
<dbReference type="InterPro" id="IPR037294">
    <property type="entry name" value="ABC_BtuC-like"/>
</dbReference>
<gene>
    <name evidence="9" type="ORF">ACFQ5J_00890</name>
</gene>
<evidence type="ECO:0000256" key="6">
    <source>
        <dbReference type="ARBA" id="ARBA00022989"/>
    </source>
</evidence>
<feature type="transmembrane region" description="Helical" evidence="8">
    <location>
        <begin position="120"/>
        <end position="139"/>
    </location>
</feature>
<dbReference type="PANTHER" id="PTHR30472:SF1">
    <property type="entry name" value="FE(3+) DICITRATE TRANSPORT SYSTEM PERMEASE PROTEIN FECC-RELATED"/>
    <property type="match status" value="1"/>
</dbReference>
<keyword evidence="6 8" id="KW-1133">Transmembrane helix</keyword>
<evidence type="ECO:0000256" key="1">
    <source>
        <dbReference type="ARBA" id="ARBA00004651"/>
    </source>
</evidence>
<feature type="transmembrane region" description="Helical" evidence="8">
    <location>
        <begin position="60"/>
        <end position="80"/>
    </location>
</feature>
<feature type="transmembrane region" description="Helical" evidence="8">
    <location>
        <begin position="92"/>
        <end position="114"/>
    </location>
</feature>
<keyword evidence="3" id="KW-0813">Transport</keyword>
<evidence type="ECO:0000256" key="7">
    <source>
        <dbReference type="ARBA" id="ARBA00023136"/>
    </source>
</evidence>
<feature type="transmembrane region" description="Helical" evidence="8">
    <location>
        <begin position="146"/>
        <end position="170"/>
    </location>
</feature>
<feature type="transmembrane region" description="Helical" evidence="8">
    <location>
        <begin position="190"/>
        <end position="210"/>
    </location>
</feature>
<evidence type="ECO:0000256" key="8">
    <source>
        <dbReference type="SAM" id="Phobius"/>
    </source>
</evidence>
<proteinExistence type="inferred from homology"/>
<comment type="subcellular location">
    <subcellularLocation>
        <location evidence="1">Cell membrane</location>
        <topology evidence="1">Multi-pass membrane protein</topology>
    </subcellularLocation>
</comment>
<evidence type="ECO:0000313" key="10">
    <source>
        <dbReference type="Proteomes" id="UP001597252"/>
    </source>
</evidence>
<dbReference type="Proteomes" id="UP001597252">
    <property type="component" value="Unassembled WGS sequence"/>
</dbReference>
<name>A0ABW4E485_9LACO</name>
<evidence type="ECO:0000256" key="2">
    <source>
        <dbReference type="ARBA" id="ARBA00007935"/>
    </source>
</evidence>
<evidence type="ECO:0000256" key="3">
    <source>
        <dbReference type="ARBA" id="ARBA00022448"/>
    </source>
</evidence>
<sequence length="332" mass="34601">MSNAGERMMRRSKWALNAELLVLVLGLAALSLSAGVHWYAPSALWTSQPQVTSIMWQIRLPRVIAAAAVGALLAFAGQLMQGLSRNPIADPSILGVNAGATLMLMLGALNGLALTIINTLWLSLLGAGIAFMCVLALAMRRGGLDVLRFILGGTVFSSLITCLAYAVGLLTNSTAQFRNLLVGGFTGATASQALTASSGVIVVVIIALFAHKELSLMVLDDTTARSLGVDPSRVRLLAALLVVICAGIAVAIAGNIGFVGLGVPQVIAYLHPDRFEKNMAPTMLGGAAFMLAVDVLAKTVTAPNELPLSALSAICGGIFLFAILSDPRRQRL</sequence>
<dbReference type="SUPFAM" id="SSF81345">
    <property type="entry name" value="ABC transporter involved in vitamin B12 uptake, BtuC"/>
    <property type="match status" value="1"/>
</dbReference>
<feature type="transmembrane region" description="Helical" evidence="8">
    <location>
        <begin position="20"/>
        <end position="40"/>
    </location>
</feature>
<accession>A0ABW4E485</accession>
<dbReference type="CDD" id="cd06550">
    <property type="entry name" value="TM_ABC_iron-siderophores_like"/>
    <property type="match status" value="1"/>
</dbReference>
<dbReference type="PANTHER" id="PTHR30472">
    <property type="entry name" value="FERRIC ENTEROBACTIN TRANSPORT SYSTEM PERMEASE PROTEIN"/>
    <property type="match status" value="1"/>
</dbReference>
<dbReference type="RefSeq" id="WP_379895841.1">
    <property type="nucleotide sequence ID" value="NZ_JBHTON010000003.1"/>
</dbReference>
<organism evidence="9 10">
    <name type="scientific">Lacticaseibacillus baoqingensis</name>
    <dbReference type="NCBI Taxonomy" id="2486013"/>
    <lineage>
        <taxon>Bacteria</taxon>
        <taxon>Bacillati</taxon>
        <taxon>Bacillota</taxon>
        <taxon>Bacilli</taxon>
        <taxon>Lactobacillales</taxon>
        <taxon>Lactobacillaceae</taxon>
        <taxon>Lacticaseibacillus</taxon>
    </lineage>
</organism>
<evidence type="ECO:0000313" key="9">
    <source>
        <dbReference type="EMBL" id="MFD1483803.1"/>
    </source>
</evidence>
<evidence type="ECO:0000256" key="5">
    <source>
        <dbReference type="ARBA" id="ARBA00022692"/>
    </source>
</evidence>
<dbReference type="InterPro" id="IPR000522">
    <property type="entry name" value="ABC_transptr_permease_BtuC"/>
</dbReference>
<keyword evidence="10" id="KW-1185">Reference proteome</keyword>
<keyword evidence="4" id="KW-1003">Cell membrane</keyword>